<sequence length="71" mass="7898">MIHFFNSLAILTIVGLVSLSTNVKTKDSQANIGDTMVEYKSSINGTVKPNTLHSMRQDKIHLYTDCKDSIL</sequence>
<accession>A0A654CQP3</accession>
<proteinExistence type="predicted"/>
<organism evidence="1 2">
    <name type="scientific">Sphingobacterium multivorum</name>
    <dbReference type="NCBI Taxonomy" id="28454"/>
    <lineage>
        <taxon>Bacteria</taxon>
        <taxon>Pseudomonadati</taxon>
        <taxon>Bacteroidota</taxon>
        <taxon>Sphingobacteriia</taxon>
        <taxon>Sphingobacteriales</taxon>
        <taxon>Sphingobacteriaceae</taxon>
        <taxon>Sphingobacterium</taxon>
    </lineage>
</organism>
<dbReference type="RefSeq" id="WP_070565216.1">
    <property type="nucleotide sequence ID" value="NZ_CP068086.1"/>
</dbReference>
<evidence type="ECO:0000313" key="1">
    <source>
        <dbReference type="EMBL" id="VXC93241.1"/>
    </source>
</evidence>
<reference evidence="1 2" key="1">
    <citation type="submission" date="2019-10" db="EMBL/GenBank/DDBJ databases">
        <authorList>
            <person name="Karimi E."/>
        </authorList>
    </citation>
    <scope>NUCLEOTIDE SEQUENCE [LARGE SCALE GENOMIC DNA]</scope>
    <source>
        <strain evidence="1">Sphingobacterium sp. 8BC</strain>
    </source>
</reference>
<protein>
    <submittedName>
        <fullName evidence="1">Uncharacterized protein</fullName>
    </submittedName>
</protein>
<name>A0A654CQP3_SPHMU</name>
<dbReference type="GeneID" id="97179271"/>
<dbReference type="Proteomes" id="UP000432350">
    <property type="component" value="Unassembled WGS sequence"/>
</dbReference>
<dbReference type="EMBL" id="CABWMV010000024">
    <property type="protein sequence ID" value="VXC93241.1"/>
    <property type="molecule type" value="Genomic_DNA"/>
</dbReference>
<gene>
    <name evidence="1" type="ORF">SPHINGO8BC_50965</name>
</gene>
<evidence type="ECO:0000313" key="2">
    <source>
        <dbReference type="Proteomes" id="UP000432350"/>
    </source>
</evidence>
<dbReference type="AlphaFoldDB" id="A0A654CQP3"/>